<evidence type="ECO:0000256" key="10">
    <source>
        <dbReference type="SAM" id="MobiDB-lite"/>
    </source>
</evidence>
<dbReference type="NCBIfam" id="NF006330">
    <property type="entry name" value="PRK08560.1"/>
    <property type="match status" value="1"/>
</dbReference>
<dbReference type="InterPro" id="IPR002305">
    <property type="entry name" value="aa-tRNA-synth_Ic"/>
</dbReference>
<dbReference type="InterPro" id="IPR014729">
    <property type="entry name" value="Rossmann-like_a/b/a_fold"/>
</dbReference>
<dbReference type="Gene3D" id="1.10.240.10">
    <property type="entry name" value="Tyrosyl-Transfer RNA Synthetase"/>
    <property type="match status" value="1"/>
</dbReference>
<evidence type="ECO:0000256" key="1">
    <source>
        <dbReference type="ARBA" id="ARBA00013160"/>
    </source>
</evidence>
<evidence type="ECO:0000313" key="12">
    <source>
        <dbReference type="Proteomes" id="UP000604273"/>
    </source>
</evidence>
<protein>
    <recommendedName>
        <fullName evidence="1 9">Tyrosine--tRNA ligase</fullName>
        <ecNumber evidence="1 9">6.1.1.1</ecNumber>
    </recommendedName>
    <alternativeName>
        <fullName evidence="7 9">Tyrosyl-tRNA synthetase</fullName>
    </alternativeName>
</protein>
<dbReference type="AlphaFoldDB" id="A0A8H4X3Q3"/>
<dbReference type="Proteomes" id="UP000604273">
    <property type="component" value="Unassembled WGS sequence"/>
</dbReference>
<reference evidence="11" key="2">
    <citation type="submission" date="2020-05" db="EMBL/GenBank/DDBJ databases">
        <authorList>
            <person name="Kim H.-S."/>
            <person name="Proctor R.H."/>
            <person name="Brown D.W."/>
        </authorList>
    </citation>
    <scope>NUCLEOTIDE SEQUENCE</scope>
    <source>
        <strain evidence="11">NRRL 45417</strain>
    </source>
</reference>
<dbReference type="EC" id="6.1.1.1" evidence="1 9"/>
<dbReference type="SUPFAM" id="SSF52374">
    <property type="entry name" value="Nucleotidylyl transferase"/>
    <property type="match status" value="1"/>
</dbReference>
<dbReference type="PRINTS" id="PR01040">
    <property type="entry name" value="TRNASYNTHTYR"/>
</dbReference>
<keyword evidence="2 9" id="KW-0436">Ligase</keyword>
<accession>A0A8H4X3Q3</accession>
<evidence type="ECO:0000256" key="5">
    <source>
        <dbReference type="ARBA" id="ARBA00022917"/>
    </source>
</evidence>
<dbReference type="EMBL" id="JABFAI010000012">
    <property type="protein sequence ID" value="KAF4960827.1"/>
    <property type="molecule type" value="Genomic_DNA"/>
</dbReference>
<evidence type="ECO:0000256" key="6">
    <source>
        <dbReference type="ARBA" id="ARBA00023146"/>
    </source>
</evidence>
<dbReference type="NCBIfam" id="TIGR00234">
    <property type="entry name" value="tyrS"/>
    <property type="match status" value="1"/>
</dbReference>
<dbReference type="InterPro" id="IPR050489">
    <property type="entry name" value="Tyr-tRNA_synthase"/>
</dbReference>
<dbReference type="InterPro" id="IPR002307">
    <property type="entry name" value="Tyr-tRNA-ligase"/>
</dbReference>
<comment type="caution">
    <text evidence="11">The sequence shown here is derived from an EMBL/GenBank/DDBJ whole genome shotgun (WGS) entry which is preliminary data.</text>
</comment>
<feature type="region of interest" description="Disordered" evidence="10">
    <location>
        <begin position="342"/>
        <end position="381"/>
    </location>
</feature>
<keyword evidence="12" id="KW-1185">Reference proteome</keyword>
<comment type="catalytic activity">
    <reaction evidence="8 9">
        <text>tRNA(Tyr) + L-tyrosine + ATP = L-tyrosyl-tRNA(Tyr) + AMP + diphosphate + H(+)</text>
        <dbReference type="Rhea" id="RHEA:10220"/>
        <dbReference type="Rhea" id="RHEA-COMP:9706"/>
        <dbReference type="Rhea" id="RHEA-COMP:9707"/>
        <dbReference type="ChEBI" id="CHEBI:15378"/>
        <dbReference type="ChEBI" id="CHEBI:30616"/>
        <dbReference type="ChEBI" id="CHEBI:33019"/>
        <dbReference type="ChEBI" id="CHEBI:58315"/>
        <dbReference type="ChEBI" id="CHEBI:78442"/>
        <dbReference type="ChEBI" id="CHEBI:78536"/>
        <dbReference type="ChEBI" id="CHEBI:456215"/>
        <dbReference type="EC" id="6.1.1.1"/>
    </reaction>
</comment>
<dbReference type="GO" id="GO:0006437">
    <property type="term" value="P:tyrosyl-tRNA aminoacylation"/>
    <property type="evidence" value="ECO:0007669"/>
    <property type="project" value="InterPro"/>
</dbReference>
<evidence type="ECO:0000256" key="7">
    <source>
        <dbReference type="ARBA" id="ARBA00033323"/>
    </source>
</evidence>
<evidence type="ECO:0000256" key="9">
    <source>
        <dbReference type="RuleBase" id="RU361234"/>
    </source>
</evidence>
<dbReference type="GO" id="GO:0004831">
    <property type="term" value="F:tyrosine-tRNA ligase activity"/>
    <property type="evidence" value="ECO:0007669"/>
    <property type="project" value="UniProtKB-EC"/>
</dbReference>
<proteinExistence type="inferred from homology"/>
<dbReference type="GO" id="GO:0005737">
    <property type="term" value="C:cytoplasm"/>
    <property type="evidence" value="ECO:0007669"/>
    <property type="project" value="TreeGrafter"/>
</dbReference>
<keyword evidence="6 9" id="KW-0030">Aminoacyl-tRNA synthetase</keyword>
<gene>
    <name evidence="11" type="ORF">FGADI_660</name>
</gene>
<keyword evidence="5 9" id="KW-0648">Protein biosynthesis</keyword>
<organism evidence="11 12">
    <name type="scientific">Fusarium gaditjirri</name>
    <dbReference type="NCBI Taxonomy" id="282569"/>
    <lineage>
        <taxon>Eukaryota</taxon>
        <taxon>Fungi</taxon>
        <taxon>Dikarya</taxon>
        <taxon>Ascomycota</taxon>
        <taxon>Pezizomycotina</taxon>
        <taxon>Sordariomycetes</taxon>
        <taxon>Hypocreomycetidae</taxon>
        <taxon>Hypocreales</taxon>
        <taxon>Nectriaceae</taxon>
        <taxon>Fusarium</taxon>
        <taxon>Fusarium nisikadoi species complex</taxon>
    </lineage>
</organism>
<keyword evidence="4 9" id="KW-0067">ATP-binding</keyword>
<evidence type="ECO:0000256" key="4">
    <source>
        <dbReference type="ARBA" id="ARBA00022840"/>
    </source>
</evidence>
<dbReference type="OrthoDB" id="197206at2759"/>
<dbReference type="PANTHER" id="PTHR46264:SF4">
    <property type="entry name" value="TYROSINE--TRNA LIGASE, CYTOPLASMIC"/>
    <property type="match status" value="1"/>
</dbReference>
<dbReference type="Gene3D" id="3.40.50.620">
    <property type="entry name" value="HUPs"/>
    <property type="match status" value="1"/>
</dbReference>
<evidence type="ECO:0000256" key="2">
    <source>
        <dbReference type="ARBA" id="ARBA00022598"/>
    </source>
</evidence>
<evidence type="ECO:0000313" key="11">
    <source>
        <dbReference type="EMBL" id="KAF4960827.1"/>
    </source>
</evidence>
<dbReference type="PIRSF" id="PIRSF006588">
    <property type="entry name" value="TyrRS_arch_euk"/>
    <property type="match status" value="1"/>
</dbReference>
<name>A0A8H4X3Q3_9HYPO</name>
<comment type="similarity">
    <text evidence="9">Belongs to the class-I aminoacyl-tRNA synthetase family.</text>
</comment>
<sequence>MTPEETVALIKANLAEVLNPQIIDNVILKENRPLRVYWGTAPTGKPHCGYFVPMVKIAELLHAGCHVKILLADKHADMDSPAPLEVIQHRCEYYRLLIKSSLKAIGVDVAKLEFVVGSSFQRSIEYQDDRSRFSNIVTVPQLLKAGSEVVKQSKNMTLGSVEYPIWQSLDEEYLDVDAELGGVDQRKLFAFSVDHMPKMGFKARAHLMNTMVPGLGEAQKMSSSEPSSKINLLDTAEEVNKKLRKAFCAAGQVEGNGVIAFIEHVIFRVESLKTSGKPAFTVETREGNILVYEDIYKLKQDFENDVLTPQILKPALIKKLDELLGPIRKDFEADQEWQRVTQLAYPPEEKSKKAKTAKKNSKGDAELPVRTSSHQATDELP</sequence>
<dbReference type="GO" id="GO:0005524">
    <property type="term" value="F:ATP binding"/>
    <property type="evidence" value="ECO:0007669"/>
    <property type="project" value="UniProtKB-KW"/>
</dbReference>
<dbReference type="Pfam" id="PF00579">
    <property type="entry name" value="tRNA-synt_1b"/>
    <property type="match status" value="1"/>
</dbReference>
<reference evidence="11" key="1">
    <citation type="journal article" date="2020" name="BMC Genomics">
        <title>Correction to: Identification and distribution of gene clusters required for synthesis of sphingolipid metabolism inhibitors in diverse species of the filamentous fungus Fusarium.</title>
        <authorList>
            <person name="Kim H.S."/>
            <person name="Lohmar J.M."/>
            <person name="Busman M."/>
            <person name="Brown D.W."/>
            <person name="Naumann T.A."/>
            <person name="Divon H.H."/>
            <person name="Lysoe E."/>
            <person name="Uhlig S."/>
            <person name="Proctor R.H."/>
        </authorList>
    </citation>
    <scope>NUCLEOTIDE SEQUENCE</scope>
    <source>
        <strain evidence="11">NRRL 45417</strain>
    </source>
</reference>
<dbReference type="InterPro" id="IPR023617">
    <property type="entry name" value="Tyr-tRNA-ligase_arc/euk-type"/>
</dbReference>
<dbReference type="PANTHER" id="PTHR46264">
    <property type="entry name" value="TYROSINE-TRNA LIGASE"/>
    <property type="match status" value="1"/>
</dbReference>
<evidence type="ECO:0000256" key="3">
    <source>
        <dbReference type="ARBA" id="ARBA00022741"/>
    </source>
</evidence>
<keyword evidence="3 9" id="KW-0547">Nucleotide-binding</keyword>
<evidence type="ECO:0000256" key="8">
    <source>
        <dbReference type="ARBA" id="ARBA00048248"/>
    </source>
</evidence>